<comment type="caution">
    <text evidence="1">The sequence shown here is derived from an EMBL/GenBank/DDBJ whole genome shotgun (WGS) entry which is preliminary data.</text>
</comment>
<dbReference type="AlphaFoldDB" id="A0A4R7D0H0"/>
<proteinExistence type="predicted"/>
<sequence length="72" mass="8157">MFTSSEIHIINILRNGVSYRSILTSSPYTDTDLKIAIAQLLQKGIIQKAKAHLANWPIENHILTDYGDMYPL</sequence>
<accession>A0A4R7D0H0</accession>
<evidence type="ECO:0000313" key="1">
    <source>
        <dbReference type="EMBL" id="TDS12974.1"/>
    </source>
</evidence>
<organism evidence="1 2">
    <name type="scientific">Sphingobacterium paludis</name>
    <dbReference type="NCBI Taxonomy" id="1476465"/>
    <lineage>
        <taxon>Bacteria</taxon>
        <taxon>Pseudomonadati</taxon>
        <taxon>Bacteroidota</taxon>
        <taxon>Sphingobacteriia</taxon>
        <taxon>Sphingobacteriales</taxon>
        <taxon>Sphingobacteriaceae</taxon>
        <taxon>Sphingobacterium</taxon>
    </lineage>
</organism>
<keyword evidence="2" id="KW-1185">Reference proteome</keyword>
<dbReference type="Proteomes" id="UP000294752">
    <property type="component" value="Unassembled WGS sequence"/>
</dbReference>
<dbReference type="OrthoDB" id="7314861at2"/>
<name>A0A4R7D0H0_9SPHI</name>
<protein>
    <submittedName>
        <fullName evidence="1">Uncharacterized protein</fullName>
    </submittedName>
</protein>
<evidence type="ECO:0000313" key="2">
    <source>
        <dbReference type="Proteomes" id="UP000294752"/>
    </source>
</evidence>
<gene>
    <name evidence="1" type="ORF">B0I21_105105</name>
</gene>
<reference evidence="1 2" key="1">
    <citation type="submission" date="2019-03" db="EMBL/GenBank/DDBJ databases">
        <title>Genomic Encyclopedia of Type Strains, Phase III (KMG-III): the genomes of soil and plant-associated and newly described type strains.</title>
        <authorList>
            <person name="Whitman W."/>
        </authorList>
    </citation>
    <scope>NUCLEOTIDE SEQUENCE [LARGE SCALE GENOMIC DNA]</scope>
    <source>
        <strain evidence="1 2">CGMCC 1.12801</strain>
    </source>
</reference>
<dbReference type="RefSeq" id="WP_133640486.1">
    <property type="nucleotide sequence ID" value="NZ_SNZV01000005.1"/>
</dbReference>
<dbReference type="EMBL" id="SNZV01000005">
    <property type="protein sequence ID" value="TDS12974.1"/>
    <property type="molecule type" value="Genomic_DNA"/>
</dbReference>